<protein>
    <recommendedName>
        <fullName evidence="1">Methyltransferase domain-containing protein</fullName>
    </recommendedName>
</protein>
<organism evidence="2 3">
    <name type="scientific">Ruminiclostridium papyrosolvens C7</name>
    <dbReference type="NCBI Taxonomy" id="1330534"/>
    <lineage>
        <taxon>Bacteria</taxon>
        <taxon>Bacillati</taxon>
        <taxon>Bacillota</taxon>
        <taxon>Clostridia</taxon>
        <taxon>Eubacteriales</taxon>
        <taxon>Oscillospiraceae</taxon>
        <taxon>Ruminiclostridium</taxon>
    </lineage>
</organism>
<proteinExistence type="predicted"/>
<evidence type="ECO:0000313" key="2">
    <source>
        <dbReference type="EMBL" id="EPR10552.1"/>
    </source>
</evidence>
<comment type="caution">
    <text evidence="2">The sequence shown here is derived from an EMBL/GenBank/DDBJ whole genome shotgun (WGS) entry which is preliminary data.</text>
</comment>
<dbReference type="STRING" id="1330534.L323_13390"/>
<reference evidence="2 3" key="1">
    <citation type="journal article" date="2013" name="Genome Announc.">
        <title>Draft Genome Sequence of the Cellulolytic Bacterium Clostridium papyrosolvens C7 (ATCC 700395).</title>
        <authorList>
            <person name="Zepeda V."/>
            <person name="Dassa B."/>
            <person name="Borovok I."/>
            <person name="Lamed R."/>
            <person name="Bayer E.A."/>
            <person name="Cate J.H."/>
        </authorList>
    </citation>
    <scope>NUCLEOTIDE SEQUENCE [LARGE SCALE GENOMIC DNA]</scope>
    <source>
        <strain evidence="2 3">C7</strain>
    </source>
</reference>
<dbReference type="Pfam" id="PF13649">
    <property type="entry name" value="Methyltransf_25"/>
    <property type="match status" value="1"/>
</dbReference>
<dbReference type="Proteomes" id="UP000016860">
    <property type="component" value="Unassembled WGS sequence"/>
</dbReference>
<evidence type="ECO:0000259" key="1">
    <source>
        <dbReference type="Pfam" id="PF13649"/>
    </source>
</evidence>
<dbReference type="InterPro" id="IPR041698">
    <property type="entry name" value="Methyltransf_25"/>
</dbReference>
<dbReference type="PANTHER" id="PTHR43591">
    <property type="entry name" value="METHYLTRANSFERASE"/>
    <property type="match status" value="1"/>
</dbReference>
<gene>
    <name evidence="2" type="ORF">L323_13390</name>
</gene>
<dbReference type="RefSeq" id="WP_020816150.1">
    <property type="nucleotide sequence ID" value="NZ_ATAY01000063.1"/>
</dbReference>
<dbReference type="SUPFAM" id="SSF53335">
    <property type="entry name" value="S-adenosyl-L-methionine-dependent methyltransferases"/>
    <property type="match status" value="1"/>
</dbReference>
<dbReference type="InterPro" id="IPR029063">
    <property type="entry name" value="SAM-dependent_MTases_sf"/>
</dbReference>
<dbReference type="OrthoDB" id="9810615at2"/>
<dbReference type="EMBL" id="ATAY01000063">
    <property type="protein sequence ID" value="EPR10552.1"/>
    <property type="molecule type" value="Genomic_DNA"/>
</dbReference>
<name>U4QZW7_9FIRM</name>
<dbReference type="PATRIC" id="fig|1330534.3.peg.2657"/>
<dbReference type="Gene3D" id="3.40.50.150">
    <property type="entry name" value="Vaccinia Virus protein VP39"/>
    <property type="match status" value="1"/>
</dbReference>
<accession>U4QZW7</accession>
<dbReference type="CDD" id="cd02440">
    <property type="entry name" value="AdoMet_MTases"/>
    <property type="match status" value="1"/>
</dbReference>
<evidence type="ECO:0000313" key="3">
    <source>
        <dbReference type="Proteomes" id="UP000016860"/>
    </source>
</evidence>
<feature type="domain" description="Methyltransferase" evidence="1">
    <location>
        <begin position="44"/>
        <end position="142"/>
    </location>
</feature>
<dbReference type="AlphaFoldDB" id="U4QZW7"/>
<sequence>MNNIVSFYEQSDEESRLTTNSARKIEFEVTTAILNQHIKIQNNILELGAGTGVYSFYYADKGNNVFATDITPKHVDIINQKLSQRDKRINLSTELADATNLCNYESEKFDIVLNLGPMYHLTNESDRRKCIKESLRVLKKGGILATAYINKHFVLNFIMPRYKKFLTNSFVEKVMNTGVIKEGEKECFWTDNFFTTPLEMETFISKFGMEIIDHIACDGISPLLSNFIDNMNDVEYSTWLNYSLASCREKSILGMSNHCLLICKK</sequence>